<dbReference type="PANTHER" id="PTHR11669">
    <property type="entry name" value="REPLICATION FACTOR C / DNA POLYMERASE III GAMMA-TAU SUBUNIT"/>
    <property type="match status" value="1"/>
</dbReference>
<dbReference type="GO" id="GO:0009360">
    <property type="term" value="C:DNA polymerase III complex"/>
    <property type="evidence" value="ECO:0007669"/>
    <property type="project" value="InterPro"/>
</dbReference>
<dbReference type="EC" id="2.7.7.7" evidence="3"/>
<dbReference type="Gene3D" id="1.10.8.60">
    <property type="match status" value="1"/>
</dbReference>
<feature type="domain" description="AAA+ ATPase" evidence="4">
    <location>
        <begin position="37"/>
        <end position="158"/>
    </location>
</feature>
<protein>
    <recommendedName>
        <fullName evidence="3">DNA polymerase III subunit gamma/tau</fullName>
        <ecNumber evidence="3">2.7.7.7</ecNumber>
    </recommendedName>
</protein>
<comment type="function">
    <text evidence="3">DNA polymerase III is a complex, multichain enzyme responsible for most of the replicative synthesis in bacteria. This DNA polymerase also exhibits 3' to 5' exonuclease activity.</text>
</comment>
<dbReference type="InterPro" id="IPR008921">
    <property type="entry name" value="DNA_pol3_clamp-load_cplx_C"/>
</dbReference>
<dbReference type="InterPro" id="IPR003593">
    <property type="entry name" value="AAA+_ATPase"/>
</dbReference>
<dbReference type="InterPro" id="IPR012763">
    <property type="entry name" value="DNA_pol_III_sug/sutau_N"/>
</dbReference>
<keyword evidence="3" id="KW-0548">Nucleotidyltransferase</keyword>
<evidence type="ECO:0000313" key="5">
    <source>
        <dbReference type="EMBL" id="OGI81393.1"/>
    </source>
</evidence>
<comment type="subunit">
    <text evidence="3">DNA polymerase III contains a core (composed of alpha, epsilon and theta chains) that associates with a tau subunit. This core dimerizes to form the POLIII' complex. PolIII' associates with the gamma complex (composed of gamma, delta, delta', psi and chi chains) and with the beta chain to form the complete DNA polymerase III complex.</text>
</comment>
<keyword evidence="3" id="KW-0235">DNA replication</keyword>
<dbReference type="GO" id="GO:0006261">
    <property type="term" value="P:DNA-templated DNA replication"/>
    <property type="evidence" value="ECO:0007669"/>
    <property type="project" value="TreeGrafter"/>
</dbReference>
<sequence>MSEMVLYRKYRPQKFEDVLGQDHIIKVLCSALKSGRVSHAYLFSGSRGIGKTSVARIMARDLGSTENDVYEIDAASNRGIDEIRALREAVRTLPLESKYKVYIIDEVHMLTKEAFNALLKTLEEPPAHTIFILATTELEKVPDTIVSRCQTFVFRKPSDKLLKDSILNIARSEKLQISEAGAELIALLSEGSFRDAQGILQKVASYSENRELDISEIEEVTGAPKSSLVNSFIKVLCGGQLEKGFEIINQISRENFDMKIFLKLVVHKFRMALILRYAPEMKGETAHLVSESDLEFLKKLAKEHSSAVRSQTLEVLLEAYQAGKNALIPELPLELALIKILGQDEK</sequence>
<dbReference type="GO" id="GO:0005524">
    <property type="term" value="F:ATP binding"/>
    <property type="evidence" value="ECO:0007669"/>
    <property type="project" value="UniProtKB-KW"/>
</dbReference>
<evidence type="ECO:0000259" key="4">
    <source>
        <dbReference type="SMART" id="SM00382"/>
    </source>
</evidence>
<gene>
    <name evidence="3" type="primary">dnaX</name>
    <name evidence="5" type="ORF">A3B93_01680</name>
</gene>
<dbReference type="Pfam" id="PF13177">
    <property type="entry name" value="DNA_pol3_delta2"/>
    <property type="match status" value="2"/>
</dbReference>
<dbReference type="GO" id="GO:0003677">
    <property type="term" value="F:DNA binding"/>
    <property type="evidence" value="ECO:0007669"/>
    <property type="project" value="InterPro"/>
</dbReference>
<dbReference type="SUPFAM" id="SSF52540">
    <property type="entry name" value="P-loop containing nucleoside triphosphate hydrolases"/>
    <property type="match status" value="1"/>
</dbReference>
<accession>A0A1F6WHM7</accession>
<dbReference type="PANTHER" id="PTHR11669:SF0">
    <property type="entry name" value="PROTEIN STICHEL-LIKE 2"/>
    <property type="match status" value="1"/>
</dbReference>
<dbReference type="NCBIfam" id="TIGR02397">
    <property type="entry name" value="dnaX_nterm"/>
    <property type="match status" value="1"/>
</dbReference>
<comment type="similarity">
    <text evidence="3">Belongs to the DnaX/STICHEL family.</text>
</comment>
<dbReference type="CDD" id="cd00009">
    <property type="entry name" value="AAA"/>
    <property type="match status" value="1"/>
</dbReference>
<dbReference type="SMART" id="SM00382">
    <property type="entry name" value="AAA"/>
    <property type="match status" value="1"/>
</dbReference>
<keyword evidence="3" id="KW-0808">Transferase</keyword>
<dbReference type="InterPro" id="IPR027417">
    <property type="entry name" value="P-loop_NTPase"/>
</dbReference>
<evidence type="ECO:0000256" key="2">
    <source>
        <dbReference type="ARBA" id="ARBA00049244"/>
    </source>
</evidence>
<proteinExistence type="inferred from homology"/>
<dbReference type="Gene3D" id="1.20.272.10">
    <property type="match status" value="1"/>
</dbReference>
<keyword evidence="3" id="KW-0547">Nucleotide-binding</keyword>
<keyword evidence="3" id="KW-0067">ATP-binding</keyword>
<dbReference type="Proteomes" id="UP000179880">
    <property type="component" value="Unassembled WGS sequence"/>
</dbReference>
<organism evidence="5 6">
    <name type="scientific">Candidatus Nomurabacteria bacterium RIFCSPHIGHO2_02_FULL_42_24</name>
    <dbReference type="NCBI Taxonomy" id="1801757"/>
    <lineage>
        <taxon>Bacteria</taxon>
        <taxon>Candidatus Nomuraibacteriota</taxon>
    </lineage>
</organism>
<dbReference type="InterPro" id="IPR005790">
    <property type="entry name" value="DNA_polIII_delta"/>
</dbReference>
<evidence type="ECO:0000313" key="6">
    <source>
        <dbReference type="Proteomes" id="UP000179880"/>
    </source>
</evidence>
<reference evidence="5 6" key="1">
    <citation type="journal article" date="2016" name="Nat. Commun.">
        <title>Thousands of microbial genomes shed light on interconnected biogeochemical processes in an aquifer system.</title>
        <authorList>
            <person name="Anantharaman K."/>
            <person name="Brown C.T."/>
            <person name="Hug L.A."/>
            <person name="Sharon I."/>
            <person name="Castelle C.J."/>
            <person name="Probst A.J."/>
            <person name="Thomas B.C."/>
            <person name="Singh A."/>
            <person name="Wilkins M.J."/>
            <person name="Karaoz U."/>
            <person name="Brodie E.L."/>
            <person name="Williams K.H."/>
            <person name="Hubbard S.S."/>
            <person name="Banfield J.F."/>
        </authorList>
    </citation>
    <scope>NUCLEOTIDE SEQUENCE [LARGE SCALE GENOMIC DNA]</scope>
</reference>
<dbReference type="AlphaFoldDB" id="A0A1F6WHM7"/>
<evidence type="ECO:0000256" key="3">
    <source>
        <dbReference type="RuleBase" id="RU364063"/>
    </source>
</evidence>
<comment type="catalytic activity">
    <reaction evidence="2 3">
        <text>DNA(n) + a 2'-deoxyribonucleoside 5'-triphosphate = DNA(n+1) + diphosphate</text>
        <dbReference type="Rhea" id="RHEA:22508"/>
        <dbReference type="Rhea" id="RHEA-COMP:17339"/>
        <dbReference type="Rhea" id="RHEA-COMP:17340"/>
        <dbReference type="ChEBI" id="CHEBI:33019"/>
        <dbReference type="ChEBI" id="CHEBI:61560"/>
        <dbReference type="ChEBI" id="CHEBI:173112"/>
        <dbReference type="EC" id="2.7.7.7"/>
    </reaction>
</comment>
<comment type="caution">
    <text evidence="5">The sequence shown here is derived from an EMBL/GenBank/DDBJ whole genome shotgun (WGS) entry which is preliminary data.</text>
</comment>
<keyword evidence="1 3" id="KW-0239">DNA-directed DNA polymerase</keyword>
<dbReference type="NCBIfam" id="TIGR01128">
    <property type="entry name" value="holA"/>
    <property type="match status" value="1"/>
</dbReference>
<dbReference type="InterPro" id="IPR050238">
    <property type="entry name" value="DNA_Rep/Repair_Clamp_Loader"/>
</dbReference>
<dbReference type="SUPFAM" id="SSF48019">
    <property type="entry name" value="post-AAA+ oligomerization domain-like"/>
    <property type="match status" value="1"/>
</dbReference>
<evidence type="ECO:0000256" key="1">
    <source>
        <dbReference type="ARBA" id="ARBA00022932"/>
    </source>
</evidence>
<name>A0A1F6WHM7_9BACT</name>
<dbReference type="Gene3D" id="3.40.50.300">
    <property type="entry name" value="P-loop containing nucleotide triphosphate hydrolases"/>
    <property type="match status" value="1"/>
</dbReference>
<dbReference type="GO" id="GO:0003887">
    <property type="term" value="F:DNA-directed DNA polymerase activity"/>
    <property type="evidence" value="ECO:0007669"/>
    <property type="project" value="UniProtKB-KW"/>
</dbReference>
<dbReference type="EMBL" id="MFUH01000030">
    <property type="protein sequence ID" value="OGI81393.1"/>
    <property type="molecule type" value="Genomic_DNA"/>
</dbReference>